<evidence type="ECO:0000313" key="2">
    <source>
        <dbReference type="Proteomes" id="UP000011529"/>
    </source>
</evidence>
<proteinExistence type="predicted"/>
<keyword evidence="2" id="KW-1185">Reference proteome</keyword>
<reference evidence="1" key="2">
    <citation type="journal article" date="2013" name="Mar. Genomics">
        <title>Expression of sulfatases in Rhodopirellula baltica and the diversity of sulfatases in the genus Rhodopirellula.</title>
        <authorList>
            <person name="Wegner C.E."/>
            <person name="Richter-Heitmann T."/>
            <person name="Klindworth A."/>
            <person name="Klockow C."/>
            <person name="Richter M."/>
            <person name="Achstetter T."/>
            <person name="Glockner F.O."/>
            <person name="Harder J."/>
        </authorList>
    </citation>
    <scope>NUCLEOTIDE SEQUENCE [LARGE SCALE GENOMIC DNA]</scope>
    <source>
        <strain evidence="1">6C</strain>
    </source>
</reference>
<gene>
    <name evidence="1" type="ORF">RE6C_05202</name>
</gene>
<dbReference type="AlphaFoldDB" id="M2AX31"/>
<reference evidence="1" key="1">
    <citation type="submission" date="2012-11" db="EMBL/GenBank/DDBJ databases">
        <title>Permanent draft genomes of Rhodopirellula europaea strain SH398 and 6C.</title>
        <authorList>
            <person name="Richter M."/>
            <person name="Richter-Heitmann T."/>
            <person name="Frank C."/>
            <person name="Harder J."/>
            <person name="Glockner F.O."/>
        </authorList>
    </citation>
    <scope>NUCLEOTIDE SEQUENCE</scope>
    <source>
        <strain evidence="1">6C</strain>
    </source>
</reference>
<sequence>MVSKFGPGGIVSVGIHATSITGSAALHGTARRFSGVAASVSFVLIRARG</sequence>
<organism evidence="1 2">
    <name type="scientific">Rhodopirellula europaea 6C</name>
    <dbReference type="NCBI Taxonomy" id="1263867"/>
    <lineage>
        <taxon>Bacteria</taxon>
        <taxon>Pseudomonadati</taxon>
        <taxon>Planctomycetota</taxon>
        <taxon>Planctomycetia</taxon>
        <taxon>Pirellulales</taxon>
        <taxon>Pirellulaceae</taxon>
        <taxon>Rhodopirellula</taxon>
    </lineage>
</organism>
<dbReference type="Proteomes" id="UP000011529">
    <property type="component" value="Unassembled WGS sequence"/>
</dbReference>
<comment type="caution">
    <text evidence="1">The sequence shown here is derived from an EMBL/GenBank/DDBJ whole genome shotgun (WGS) entry which is preliminary data.</text>
</comment>
<dbReference type="EMBL" id="ANMO01000232">
    <property type="protein sequence ID" value="EMB14118.1"/>
    <property type="molecule type" value="Genomic_DNA"/>
</dbReference>
<name>M2AX31_9BACT</name>
<accession>M2AX31</accession>
<protein>
    <submittedName>
        <fullName evidence="1">Uncharacterized protein</fullName>
    </submittedName>
</protein>
<evidence type="ECO:0000313" key="1">
    <source>
        <dbReference type="EMBL" id="EMB14118.1"/>
    </source>
</evidence>